<sequence length="257" mass="28679">MAISQHSLIGRLLHERTLARWRRAARNAGNAELGSLRTQRKQARQLFASLQELAHVADARLALPRIGSTTFPRPAGTDWSWRPKAWRSTYIGGGAAPAENKSGVGDELTLFHDCPQSEVTLRQIRNKGEADFAPFGLTLEVFHFAGSFLSLVIEVPPASCNGLQKRHLIQLGAAIDREAPITIHARLNVKHGPNVEQILMTLPDEGGDVAVEFDLAYSQLNEKRAERMWIDLMFENPSMNRIALRDINLSRHPRAEI</sequence>
<dbReference type="Proteomes" id="UP001440612">
    <property type="component" value="Chromosome"/>
</dbReference>
<gene>
    <name evidence="1" type="ORF">AABB29_00635</name>
</gene>
<protein>
    <submittedName>
        <fullName evidence="1">DUF6478 family protein</fullName>
    </submittedName>
</protein>
<evidence type="ECO:0000313" key="1">
    <source>
        <dbReference type="EMBL" id="WZC49201.1"/>
    </source>
</evidence>
<organism evidence="1 2">
    <name type="scientific">Yoonia phaeophyticola</name>
    <dbReference type="NCBI Taxonomy" id="3137369"/>
    <lineage>
        <taxon>Bacteria</taxon>
        <taxon>Pseudomonadati</taxon>
        <taxon>Pseudomonadota</taxon>
        <taxon>Alphaproteobacteria</taxon>
        <taxon>Rhodobacterales</taxon>
        <taxon>Paracoccaceae</taxon>
        <taxon>Yoonia</taxon>
    </lineage>
</organism>
<keyword evidence="2" id="KW-1185">Reference proteome</keyword>
<evidence type="ECO:0000313" key="2">
    <source>
        <dbReference type="Proteomes" id="UP001440612"/>
    </source>
</evidence>
<dbReference type="Pfam" id="PF20086">
    <property type="entry name" value="DUF6478"/>
    <property type="match status" value="1"/>
</dbReference>
<accession>A0ABZ2V3X6</accession>
<dbReference type="RefSeq" id="WP_341367312.1">
    <property type="nucleotide sequence ID" value="NZ_CP150951.2"/>
</dbReference>
<dbReference type="InterPro" id="IPR045514">
    <property type="entry name" value="DUF6478"/>
</dbReference>
<dbReference type="EMBL" id="CP150951">
    <property type="protein sequence ID" value="WZC49201.1"/>
    <property type="molecule type" value="Genomic_DNA"/>
</dbReference>
<proteinExistence type="predicted"/>
<name>A0ABZ2V3X6_9RHOB</name>
<reference evidence="2" key="1">
    <citation type="submission" date="2024-04" db="EMBL/GenBank/DDBJ databases">
        <title>Phylogenomic analyses of a clade within the roseobacter group suggest taxonomic reassignments of species of the genera Aestuariivita, Citreicella, Loktanella, Nautella, Pelagibaca, Ruegeria, Thalassobius, Thiobacimonas and Tropicibacter, and the proposal o.</title>
        <authorList>
            <person name="Jeon C.O."/>
        </authorList>
    </citation>
    <scope>NUCLEOTIDE SEQUENCE [LARGE SCALE GENOMIC DNA]</scope>
    <source>
        <strain evidence="2">BS5-3</strain>
    </source>
</reference>